<dbReference type="Proteomes" id="UP000594262">
    <property type="component" value="Unplaced"/>
</dbReference>
<accession>A0A7M5XNI6</accession>
<evidence type="ECO:0000313" key="2">
    <source>
        <dbReference type="Proteomes" id="UP000594262"/>
    </source>
</evidence>
<organism evidence="1 2">
    <name type="scientific">Clytia hemisphaerica</name>
    <dbReference type="NCBI Taxonomy" id="252671"/>
    <lineage>
        <taxon>Eukaryota</taxon>
        <taxon>Metazoa</taxon>
        <taxon>Cnidaria</taxon>
        <taxon>Hydrozoa</taxon>
        <taxon>Hydroidolina</taxon>
        <taxon>Leptothecata</taxon>
        <taxon>Obeliida</taxon>
        <taxon>Clytiidae</taxon>
        <taxon>Clytia</taxon>
    </lineage>
</organism>
<keyword evidence="2" id="KW-1185">Reference proteome</keyword>
<dbReference type="AlphaFoldDB" id="A0A7M5XNI6"/>
<dbReference type="EnsemblMetazoa" id="CLYHEMT026471.1">
    <property type="protein sequence ID" value="CLYHEMP026471.1"/>
    <property type="gene ID" value="CLYHEMG026471"/>
</dbReference>
<reference evidence="1" key="1">
    <citation type="submission" date="2021-01" db="UniProtKB">
        <authorList>
            <consortium name="EnsemblMetazoa"/>
        </authorList>
    </citation>
    <scope>IDENTIFICATION</scope>
</reference>
<protein>
    <submittedName>
        <fullName evidence="1">Uncharacterized protein</fullName>
    </submittedName>
</protein>
<name>A0A7M5XNI6_9CNID</name>
<evidence type="ECO:0000313" key="1">
    <source>
        <dbReference type="EnsemblMetazoa" id="CLYHEMP026471.1"/>
    </source>
</evidence>
<proteinExistence type="predicted"/>
<sequence length="416" mass="48799">MILSFLSREAIMNVFKLIRILAISCTFQSTGICGGSLLCTDRKNITIIPHNADTDTQHHLMFYSRNEMLENTSLQLQYFIKSLLEDSCFEIWIYSPISNHCIRQTEENYVPFLQTEWMTITHTDDNEILDLLSHIPQTNDEIEQTLLFVSFQYLMKLLSKGEFNFGKKLKEIRQKHNIVILCETLSLLCHEGEKWLGNQKVIYGFEHTNFNPYLHNILLDLAKNPQHNWRERYTREIKSECKISNHTNVFIWNLYDNFGFTTNPEDKGIIFLMKFLYDFPINATIYYAEKHTFTNINFKHFSNLSGTFYRIPFKDLTPNLNTLSEISTKNTTGIIQEIKEIGGDNQVHVIPFFKETKPNFKQPPFTFNNTIRIIIDDDITESPTMNEEGDFEIWREDKCSPILISMLIEKICSILC</sequence>